<dbReference type="Gene3D" id="3.10.310.70">
    <property type="match status" value="1"/>
</dbReference>
<dbReference type="PANTHER" id="PTHR22642:SF2">
    <property type="entry name" value="PROTEIN LONG AFTER FAR-RED 3"/>
    <property type="match status" value="1"/>
</dbReference>
<sequence length="561" mass="61594">MKTHADIVIINARALTMNAKSPRAATIAIKGDRFLRVGDYDPSELIGPKTKVIDARKKTVLPGFIDSHVHLFGGSGELGCLNLSDVSTQQALTEAAQKESLARPEDPLLYAVSAGYHILGPDTLIDRHALDRVMPDRPFAMMAADHHTVWANTKALELGGILHGGPTDPGAEIVMEVDGTASGLLLETSAFSHVIKHTALGGRDFIGYVTGDDPFPPATPEERERDKQALREGLAYCAQYGITSLHNMDGNLYQMELLYELEQEGDLLCRVQVPCHLRNTHPLSKLDEALEMQRLYHSDMLYSGRVKMFMDGVIESYTALMVEPYPDRPETYGDAVFAAEAFTEAAIRADAMGLQISVHCCGDGAVRRTLDGYEAAIKANGQRDSRHRIEHIETITDADIPRFSELGVVASMQPLHAPFGGMFPVMPEGVIFNERQVRNAFAWKTLREADATLIFSTDWPVVPLDPMLTVATAVFPIPLGKRWQDQSQSLFETLASYTSGGAYAEFAEDKKGRLQEGLFADIVIMNEDLESADRETMLSSGAELTICGGKITHDCAEQSRQ</sequence>
<proteinExistence type="predicted"/>
<evidence type="ECO:0000313" key="3">
    <source>
        <dbReference type="Proteomes" id="UP001589683"/>
    </source>
</evidence>
<dbReference type="SUPFAM" id="SSF51338">
    <property type="entry name" value="Composite domain of metallo-dependent hydrolases"/>
    <property type="match status" value="1"/>
</dbReference>
<dbReference type="Proteomes" id="UP001589683">
    <property type="component" value="Unassembled WGS sequence"/>
</dbReference>
<feature type="domain" description="Amidohydrolase 3" evidence="1">
    <location>
        <begin position="51"/>
        <end position="553"/>
    </location>
</feature>
<dbReference type="EC" id="3.5.-.-" evidence="2"/>
<dbReference type="InterPro" id="IPR033932">
    <property type="entry name" value="YtcJ-like"/>
</dbReference>
<dbReference type="Gene3D" id="2.30.40.10">
    <property type="entry name" value="Urease, subunit C, domain 1"/>
    <property type="match status" value="1"/>
</dbReference>
<comment type="caution">
    <text evidence="2">The sequence shown here is derived from an EMBL/GenBank/DDBJ whole genome shotgun (WGS) entry which is preliminary data.</text>
</comment>
<dbReference type="PANTHER" id="PTHR22642">
    <property type="entry name" value="IMIDAZOLONEPROPIONASE"/>
    <property type="match status" value="1"/>
</dbReference>
<reference evidence="2 3" key="1">
    <citation type="submission" date="2024-09" db="EMBL/GenBank/DDBJ databases">
        <authorList>
            <person name="Sun Q."/>
            <person name="Mori K."/>
        </authorList>
    </citation>
    <scope>NUCLEOTIDE SEQUENCE [LARGE SCALE GENOMIC DNA]</scope>
    <source>
        <strain evidence="2 3">CECT 8726</strain>
    </source>
</reference>
<name>A0ABV5JCW9_9RHOB</name>
<evidence type="ECO:0000259" key="1">
    <source>
        <dbReference type="Pfam" id="PF07969"/>
    </source>
</evidence>
<dbReference type="RefSeq" id="WP_247077585.1">
    <property type="nucleotide sequence ID" value="NZ_JAGFNU010000001.1"/>
</dbReference>
<keyword evidence="3" id="KW-1185">Reference proteome</keyword>
<dbReference type="InterPro" id="IPR013108">
    <property type="entry name" value="Amidohydro_3"/>
</dbReference>
<dbReference type="InterPro" id="IPR011059">
    <property type="entry name" value="Metal-dep_hydrolase_composite"/>
</dbReference>
<dbReference type="Pfam" id="PF07969">
    <property type="entry name" value="Amidohydro_3"/>
    <property type="match status" value="1"/>
</dbReference>
<dbReference type="GO" id="GO:0016787">
    <property type="term" value="F:hydrolase activity"/>
    <property type="evidence" value="ECO:0007669"/>
    <property type="project" value="UniProtKB-KW"/>
</dbReference>
<dbReference type="SUPFAM" id="SSF51556">
    <property type="entry name" value="Metallo-dependent hydrolases"/>
    <property type="match status" value="1"/>
</dbReference>
<dbReference type="Gene3D" id="3.20.20.140">
    <property type="entry name" value="Metal-dependent hydrolases"/>
    <property type="match status" value="1"/>
</dbReference>
<gene>
    <name evidence="2" type="ORF">ACFFUT_01040</name>
</gene>
<dbReference type="InterPro" id="IPR032466">
    <property type="entry name" value="Metal_Hydrolase"/>
</dbReference>
<organism evidence="2 3">
    <name type="scientific">Pseudohalocynthiibacter aestuariivivens</name>
    <dbReference type="NCBI Taxonomy" id="1591409"/>
    <lineage>
        <taxon>Bacteria</taxon>
        <taxon>Pseudomonadati</taxon>
        <taxon>Pseudomonadota</taxon>
        <taxon>Alphaproteobacteria</taxon>
        <taxon>Rhodobacterales</taxon>
        <taxon>Paracoccaceae</taxon>
        <taxon>Pseudohalocynthiibacter</taxon>
    </lineage>
</organism>
<protein>
    <submittedName>
        <fullName evidence="2">Amidohydrolase</fullName>
        <ecNumber evidence="2">3.5.-.-</ecNumber>
    </submittedName>
</protein>
<accession>A0ABV5JCW9</accession>
<dbReference type="EMBL" id="JBHMEA010000007">
    <property type="protein sequence ID" value="MFB9230367.1"/>
    <property type="molecule type" value="Genomic_DNA"/>
</dbReference>
<evidence type="ECO:0000313" key="2">
    <source>
        <dbReference type="EMBL" id="MFB9230367.1"/>
    </source>
</evidence>
<dbReference type="CDD" id="cd01300">
    <property type="entry name" value="YtcJ_like"/>
    <property type="match status" value="1"/>
</dbReference>
<keyword evidence="2" id="KW-0378">Hydrolase</keyword>